<dbReference type="GO" id="GO:0003676">
    <property type="term" value="F:nucleic acid binding"/>
    <property type="evidence" value="ECO:0007669"/>
    <property type="project" value="InterPro"/>
</dbReference>
<evidence type="ECO:0000256" key="1">
    <source>
        <dbReference type="PROSITE-ProRule" id="PRU00047"/>
    </source>
</evidence>
<feature type="compositionally biased region" description="Polar residues" evidence="2">
    <location>
        <begin position="18"/>
        <end position="28"/>
    </location>
</feature>
<dbReference type="AlphaFoldDB" id="A0A7J6WR45"/>
<feature type="region of interest" description="Disordered" evidence="2">
    <location>
        <begin position="49"/>
        <end position="87"/>
    </location>
</feature>
<evidence type="ECO:0000259" key="3">
    <source>
        <dbReference type="PROSITE" id="PS50158"/>
    </source>
</evidence>
<evidence type="ECO:0000313" key="5">
    <source>
        <dbReference type="Proteomes" id="UP000554482"/>
    </source>
</evidence>
<proteinExistence type="predicted"/>
<keyword evidence="1" id="KW-0479">Metal-binding</keyword>
<dbReference type="GO" id="GO:0008270">
    <property type="term" value="F:zinc ion binding"/>
    <property type="evidence" value="ECO:0007669"/>
    <property type="project" value="UniProtKB-KW"/>
</dbReference>
<dbReference type="Proteomes" id="UP000554482">
    <property type="component" value="Unassembled WGS sequence"/>
</dbReference>
<evidence type="ECO:0000256" key="2">
    <source>
        <dbReference type="SAM" id="MobiDB-lite"/>
    </source>
</evidence>
<dbReference type="InterPro" id="IPR001878">
    <property type="entry name" value="Znf_CCHC"/>
</dbReference>
<feature type="compositionally biased region" description="Acidic residues" evidence="2">
    <location>
        <begin position="71"/>
        <end position="84"/>
    </location>
</feature>
<dbReference type="PROSITE" id="PS50158">
    <property type="entry name" value="ZF_CCHC"/>
    <property type="match status" value="1"/>
</dbReference>
<feature type="compositionally biased region" description="Basic and acidic residues" evidence="2">
    <location>
        <begin position="50"/>
        <end position="65"/>
    </location>
</feature>
<dbReference type="EMBL" id="JABWDY010012457">
    <property type="protein sequence ID" value="KAF5199080.1"/>
    <property type="molecule type" value="Genomic_DNA"/>
</dbReference>
<dbReference type="Pfam" id="PF00098">
    <property type="entry name" value="zf-CCHC"/>
    <property type="match status" value="1"/>
</dbReference>
<dbReference type="InterPro" id="IPR036875">
    <property type="entry name" value="Znf_CCHC_sf"/>
</dbReference>
<evidence type="ECO:0000313" key="4">
    <source>
        <dbReference type="EMBL" id="KAF5199080.1"/>
    </source>
</evidence>
<keyword evidence="1" id="KW-0863">Zinc-finger</keyword>
<name>A0A7J6WR45_THATH</name>
<protein>
    <recommendedName>
        <fullName evidence="3">CCHC-type domain-containing protein</fullName>
    </recommendedName>
</protein>
<feature type="domain" description="CCHC-type" evidence="3">
    <location>
        <begin position="44"/>
        <end position="57"/>
    </location>
</feature>
<dbReference type="OrthoDB" id="1934635at2759"/>
<gene>
    <name evidence="4" type="ORF">FRX31_011329</name>
</gene>
<keyword evidence="1" id="KW-0862">Zinc</keyword>
<keyword evidence="5" id="KW-1185">Reference proteome</keyword>
<sequence>MQRRGGYTADPDNRLGVCNNTTPTNRPISMQGGRAEPVKEPAFKCFKCGEPGHKATDSRKSDRQGKNLFTEGDEDADEGMEDFEGSPLFDNPLFDNNEIEEEVVHGARVNVYSLAEYALLLKKRKEMGG</sequence>
<comment type="caution">
    <text evidence="4">The sequence shown here is derived from an EMBL/GenBank/DDBJ whole genome shotgun (WGS) entry which is preliminary data.</text>
</comment>
<accession>A0A7J6WR45</accession>
<feature type="region of interest" description="Disordered" evidence="2">
    <location>
        <begin position="1"/>
        <end position="36"/>
    </location>
</feature>
<dbReference type="SUPFAM" id="SSF57756">
    <property type="entry name" value="Retrovirus zinc finger-like domains"/>
    <property type="match status" value="1"/>
</dbReference>
<reference evidence="4 5" key="1">
    <citation type="submission" date="2020-06" db="EMBL/GenBank/DDBJ databases">
        <title>Transcriptomic and genomic resources for Thalictrum thalictroides and T. hernandezii: Facilitating candidate gene discovery in an emerging model plant lineage.</title>
        <authorList>
            <person name="Arias T."/>
            <person name="Riano-Pachon D.M."/>
            <person name="Di Stilio V.S."/>
        </authorList>
    </citation>
    <scope>NUCLEOTIDE SEQUENCE [LARGE SCALE GENOMIC DNA]</scope>
    <source>
        <strain evidence="5">cv. WT478/WT964</strain>
        <tissue evidence="4">Leaves</tissue>
    </source>
</reference>
<organism evidence="4 5">
    <name type="scientific">Thalictrum thalictroides</name>
    <name type="common">Rue-anemone</name>
    <name type="synonym">Anemone thalictroides</name>
    <dbReference type="NCBI Taxonomy" id="46969"/>
    <lineage>
        <taxon>Eukaryota</taxon>
        <taxon>Viridiplantae</taxon>
        <taxon>Streptophyta</taxon>
        <taxon>Embryophyta</taxon>
        <taxon>Tracheophyta</taxon>
        <taxon>Spermatophyta</taxon>
        <taxon>Magnoliopsida</taxon>
        <taxon>Ranunculales</taxon>
        <taxon>Ranunculaceae</taxon>
        <taxon>Thalictroideae</taxon>
        <taxon>Thalictrum</taxon>
    </lineage>
</organism>